<evidence type="ECO:0000256" key="1">
    <source>
        <dbReference type="SAM" id="MobiDB-lite"/>
    </source>
</evidence>
<feature type="compositionally biased region" description="Basic and acidic residues" evidence="1">
    <location>
        <begin position="180"/>
        <end position="189"/>
    </location>
</feature>
<gene>
    <name evidence="2" type="ORF">LTR97_010551</name>
</gene>
<feature type="compositionally biased region" description="Polar residues" evidence="1">
    <location>
        <begin position="147"/>
        <end position="160"/>
    </location>
</feature>
<name>A0AAN7ZLK3_9PEZI</name>
<feature type="region of interest" description="Disordered" evidence="1">
    <location>
        <begin position="24"/>
        <end position="60"/>
    </location>
</feature>
<accession>A0AAN7ZLK3</accession>
<protein>
    <submittedName>
        <fullName evidence="2">Uncharacterized protein</fullName>
    </submittedName>
</protein>
<feature type="region of interest" description="Disordered" evidence="1">
    <location>
        <begin position="75"/>
        <end position="109"/>
    </location>
</feature>
<dbReference type="Proteomes" id="UP001310594">
    <property type="component" value="Unassembled WGS sequence"/>
</dbReference>
<dbReference type="AlphaFoldDB" id="A0AAN7ZLK3"/>
<evidence type="ECO:0000313" key="3">
    <source>
        <dbReference type="Proteomes" id="UP001310594"/>
    </source>
</evidence>
<comment type="caution">
    <text evidence="2">The sequence shown here is derived from an EMBL/GenBank/DDBJ whole genome shotgun (WGS) entry which is preliminary data.</text>
</comment>
<proteinExistence type="predicted"/>
<reference evidence="2" key="1">
    <citation type="submission" date="2023-08" db="EMBL/GenBank/DDBJ databases">
        <title>Black Yeasts Isolated from many extreme environments.</title>
        <authorList>
            <person name="Coleine C."/>
            <person name="Stajich J.E."/>
            <person name="Selbmann L."/>
        </authorList>
    </citation>
    <scope>NUCLEOTIDE SEQUENCE</scope>
    <source>
        <strain evidence="2">CCFEE 5810</strain>
    </source>
</reference>
<organism evidence="2 3">
    <name type="scientific">Elasticomyces elasticus</name>
    <dbReference type="NCBI Taxonomy" id="574655"/>
    <lineage>
        <taxon>Eukaryota</taxon>
        <taxon>Fungi</taxon>
        <taxon>Dikarya</taxon>
        <taxon>Ascomycota</taxon>
        <taxon>Pezizomycotina</taxon>
        <taxon>Dothideomycetes</taxon>
        <taxon>Dothideomycetidae</taxon>
        <taxon>Mycosphaerellales</taxon>
        <taxon>Teratosphaeriaceae</taxon>
        <taxon>Elasticomyces</taxon>
    </lineage>
</organism>
<feature type="region of interest" description="Disordered" evidence="1">
    <location>
        <begin position="143"/>
        <end position="189"/>
    </location>
</feature>
<sequence length="709" mass="77748">MADKENLPPTPPNLSPITIGLRPWQVSPFASPPLRAISPNSKPALSRQRDHSACGRPETPLKVRKTRENLRDTRTYSEIPPPCSHILPHQHEEPSNHQSSTTECTLPSYHTNDVASMPPPPLSASTQPKIQRHKSVSRRMLSKVKQGINNRSKASLSIRPTESDTSLLRRLSSKRQQSSEQERRAQSFEVSRDSIISMVEDDFDNMPLDAAGGQRSCTDSTVSTGEIMADGPSTPVTIPDTALLATTSNDAFGLRRLRTMSCDASPSHTPRPLRTAVLQSVLVPCVDLTVTTDVSAVDANAEHDIWVAIHAVVRGTVHSTTNGPAVHETLNTFPSTNGHIRENTDTSGDIIGAVPSLRLCYKPVENSAVLDVVGQKAVKDLGIGESCTLFVKVRVSKLHINDASKEPDQLSLIAELESMVGTLETEVLHVEARYRSSLLPYSNVVAVREIVKVKRPKTESRWSIVGTYSDMEMSEQMYTKLAIYLADSYPPDKALKYIDRYLAKEAKQEPVQQIRQKVADDFAEQHGIPPDAGESTPSEHRPTVIVTDIDMACTTDPANAAEEFATAPCTPVSEIPPLHTHSVGLGTVALRTTSRSTSLFAMAPHEHIAISTLTPSRSTMSVVSPCIALGTGSTNDARRLWHHIRHSSLSAEQLVDITSERLEHLEAGDEKLRELRRKAIANKRSVGAETLRAWKWEGQAVKLGEAPWL</sequence>
<dbReference type="EMBL" id="JAVRQU010000018">
    <property type="protein sequence ID" value="KAK5693075.1"/>
    <property type="molecule type" value="Genomic_DNA"/>
</dbReference>
<feature type="compositionally biased region" description="Polar residues" evidence="1">
    <location>
        <begin position="96"/>
        <end position="109"/>
    </location>
</feature>
<evidence type="ECO:0000313" key="2">
    <source>
        <dbReference type="EMBL" id="KAK5693075.1"/>
    </source>
</evidence>
<feature type="compositionally biased region" description="Polar residues" evidence="1">
    <location>
        <begin position="215"/>
        <end position="224"/>
    </location>
</feature>
<feature type="compositionally biased region" description="Low complexity" evidence="1">
    <location>
        <begin position="163"/>
        <end position="179"/>
    </location>
</feature>
<feature type="region of interest" description="Disordered" evidence="1">
    <location>
        <begin position="206"/>
        <end position="235"/>
    </location>
</feature>